<dbReference type="PANTHER" id="PTHR37829:SF3">
    <property type="entry name" value="PROTEIN JAYE-RELATED"/>
    <property type="match status" value="1"/>
</dbReference>
<sequence length="350" mass="37151">MSFSRPSRPDLQQRVAADIERHGDQKSSRRGDIHYPLSQAVAGVAHGLHGHLQYNVAQLFDDTADATNLLRRAAEVGIYQIAASRAAGTMTFSGTDAAQIPAETLLQDDSQLIYRVTVTAVIVAGSAVVQVAAAAAGVTSNQLTGAKLRLMQPVLDIDSEATVISLAGGADIESISRVKKRLSARRKNPPMGGNQSDYIAWAKAAHTDVTRAWCYPNGMGIGTVLVRFVTDNLSSAIATQAHIDAVTNYIDSRRPAGMAGFYIGALTAKPLDITFTRLEPLTAAVKAAIAAALNDLISREGEPGGELLLSQINEEISLASGERDHRISLADNFSCAAHEFPVLGVLAWPT</sequence>
<evidence type="ECO:0000256" key="1">
    <source>
        <dbReference type="ARBA" id="ARBA00038087"/>
    </source>
</evidence>
<feature type="domain" description="Baseplate protein J-like barrel" evidence="2">
    <location>
        <begin position="89"/>
        <end position="168"/>
    </location>
</feature>
<organism evidence="5 6">
    <name type="scientific">Neptunomonas antarctica</name>
    <dbReference type="NCBI Taxonomy" id="619304"/>
    <lineage>
        <taxon>Bacteria</taxon>
        <taxon>Pseudomonadati</taxon>
        <taxon>Pseudomonadota</taxon>
        <taxon>Gammaproteobacteria</taxon>
        <taxon>Oceanospirillales</taxon>
        <taxon>Oceanospirillaceae</taxon>
        <taxon>Neptunomonas</taxon>
    </lineage>
</organism>
<evidence type="ECO:0000259" key="4">
    <source>
        <dbReference type="Pfam" id="PF26079"/>
    </source>
</evidence>
<dbReference type="Proteomes" id="UP000185999">
    <property type="component" value="Unassembled WGS sequence"/>
</dbReference>
<dbReference type="OrthoDB" id="7565172at2"/>
<evidence type="ECO:0000259" key="2">
    <source>
        <dbReference type="Pfam" id="PF04865"/>
    </source>
</evidence>
<dbReference type="Pfam" id="PF26079">
    <property type="entry name" value="Baseplate_J_C"/>
    <property type="match status" value="1"/>
</dbReference>
<dbReference type="InterPro" id="IPR058530">
    <property type="entry name" value="Baseplate_J-like_C"/>
</dbReference>
<proteinExistence type="inferred from homology"/>
<evidence type="ECO:0000313" key="6">
    <source>
        <dbReference type="Proteomes" id="UP000185999"/>
    </source>
</evidence>
<feature type="domain" description="Baseplate J-like central" evidence="3">
    <location>
        <begin position="191"/>
        <end position="258"/>
    </location>
</feature>
<protein>
    <submittedName>
        <fullName evidence="5">Uncharacterized phage protein gp47/JayE</fullName>
    </submittedName>
</protein>
<comment type="similarity">
    <text evidence="1">Belongs to the Mu gp47/PBSX XkdT family.</text>
</comment>
<dbReference type="Pfam" id="PF04865">
    <property type="entry name" value="Baseplate_J"/>
    <property type="match status" value="1"/>
</dbReference>
<dbReference type="PANTHER" id="PTHR37829">
    <property type="entry name" value="PHAGE-LIKE ELEMENT PBSX PROTEIN XKDT"/>
    <property type="match status" value="1"/>
</dbReference>
<dbReference type="EMBL" id="FTOE01000006">
    <property type="protein sequence ID" value="SIS87759.1"/>
    <property type="molecule type" value="Genomic_DNA"/>
</dbReference>
<reference evidence="6" key="1">
    <citation type="submission" date="2017-01" db="EMBL/GenBank/DDBJ databases">
        <authorList>
            <person name="Varghese N."/>
            <person name="Submissions S."/>
        </authorList>
    </citation>
    <scope>NUCLEOTIDE SEQUENCE [LARGE SCALE GENOMIC DNA]</scope>
    <source>
        <strain evidence="6">DSM 22306</strain>
    </source>
</reference>
<dbReference type="STRING" id="619304.SAMN05421760_106227"/>
<dbReference type="Pfam" id="PF26078">
    <property type="entry name" value="Baseplate_J_M"/>
    <property type="match status" value="1"/>
</dbReference>
<feature type="domain" description="Baseplate J-like C-terminal" evidence="4">
    <location>
        <begin position="273"/>
        <end position="347"/>
    </location>
</feature>
<evidence type="ECO:0000313" key="5">
    <source>
        <dbReference type="EMBL" id="SIS87759.1"/>
    </source>
</evidence>
<gene>
    <name evidence="5" type="ORF">SAMN05421760_106227</name>
</gene>
<dbReference type="InterPro" id="IPR006949">
    <property type="entry name" value="Barrel_Baseplate_J-like"/>
</dbReference>
<dbReference type="InterPro" id="IPR058531">
    <property type="entry name" value="Baseplate_J_M"/>
</dbReference>
<dbReference type="InterPro" id="IPR052399">
    <property type="entry name" value="Phage_Baseplate_Assmbl_Protein"/>
</dbReference>
<dbReference type="AlphaFoldDB" id="A0A1N7MPF4"/>
<evidence type="ECO:0000259" key="3">
    <source>
        <dbReference type="Pfam" id="PF26078"/>
    </source>
</evidence>
<accession>A0A1N7MPF4</accession>
<name>A0A1N7MPF4_9GAMM</name>
<keyword evidence="6" id="KW-1185">Reference proteome</keyword>